<reference evidence="2" key="1">
    <citation type="submission" date="2023-10" db="EMBL/GenBank/DDBJ databases">
        <authorList>
            <person name="Chen Y."/>
            <person name="Shah S."/>
            <person name="Dougan E. K."/>
            <person name="Thang M."/>
            <person name="Chan C."/>
        </authorList>
    </citation>
    <scope>NUCLEOTIDE SEQUENCE [LARGE SCALE GENOMIC DNA]</scope>
</reference>
<feature type="region of interest" description="Disordered" evidence="1">
    <location>
        <begin position="1"/>
        <end position="178"/>
    </location>
</feature>
<feature type="non-terminal residue" evidence="2">
    <location>
        <position position="1"/>
    </location>
</feature>
<proteinExistence type="predicted"/>
<feature type="compositionally biased region" description="Gly residues" evidence="1">
    <location>
        <begin position="68"/>
        <end position="79"/>
    </location>
</feature>
<name>A0ABN9TH85_9DINO</name>
<dbReference type="InterPro" id="IPR035979">
    <property type="entry name" value="RBD_domain_sf"/>
</dbReference>
<evidence type="ECO:0000256" key="1">
    <source>
        <dbReference type="SAM" id="MobiDB-lite"/>
    </source>
</evidence>
<organism evidence="2 3">
    <name type="scientific">Prorocentrum cordatum</name>
    <dbReference type="NCBI Taxonomy" id="2364126"/>
    <lineage>
        <taxon>Eukaryota</taxon>
        <taxon>Sar</taxon>
        <taxon>Alveolata</taxon>
        <taxon>Dinophyceae</taxon>
        <taxon>Prorocentrales</taxon>
        <taxon>Prorocentraceae</taxon>
        <taxon>Prorocentrum</taxon>
    </lineage>
</organism>
<feature type="compositionally biased region" description="Gly residues" evidence="1">
    <location>
        <begin position="49"/>
        <end position="60"/>
    </location>
</feature>
<dbReference type="SUPFAM" id="SSF54928">
    <property type="entry name" value="RNA-binding domain, RBD"/>
    <property type="match status" value="1"/>
</dbReference>
<dbReference type="EMBL" id="CAUYUJ010014723">
    <property type="protein sequence ID" value="CAK0845225.1"/>
    <property type="molecule type" value="Genomic_DNA"/>
</dbReference>
<feature type="compositionally biased region" description="Gly residues" evidence="1">
    <location>
        <begin position="26"/>
        <end position="40"/>
    </location>
</feature>
<protein>
    <recommendedName>
        <fullName evidence="4">RRM domain-containing protein</fullName>
    </recommendedName>
</protein>
<feature type="compositionally biased region" description="Basic residues" evidence="1">
    <location>
        <begin position="138"/>
        <end position="148"/>
    </location>
</feature>
<feature type="region of interest" description="Disordered" evidence="1">
    <location>
        <begin position="525"/>
        <end position="565"/>
    </location>
</feature>
<feature type="compositionally biased region" description="Low complexity" evidence="1">
    <location>
        <begin position="533"/>
        <end position="549"/>
    </location>
</feature>
<accession>A0ABN9TH85</accession>
<sequence>SGAGRGGPVEEAAPPRRGGGRARGRAQGGRQGGGGAGAGQGWSLRQGCCGTGGRAGGHGCGDGREEAGGGAPGAEGGGLEHPAFGEGDGARGFLHGGDLLRHRPHTRGAVAGRGSLQGHRGRGHAAQRGACRGPVCRRGLRHAGRRGRGPGAERHPVPGEENLAITRPKNYSGPPSSRAKLQSLTLKDLIASHAAAGAGPSQASSSAWVQLSGIPSSMGSKSVFDLLQQFGGPLKSLDMPESCPGSGVAEYVDRKSALEALKFSPLLGFIEVKAIDAAAAAVLVGRAAAPAVAGSTEGPAAKRLRRTRFDPTPAGAQEADENDLGPFEAALRGRGLPPAAAAPAEDALDLGPFEAVLPKRRSDPDPADDLGPFESVLPPARGPEPEDDLGPFESVLPPRPGAGPAAADGSATEEESRQRPRRTTTWAPSGPRSRASRGKPVVAAGPEASVVRRRAPPLAALSGPHSAAVRSALARGRYTMARARTFPESGSTTLVGSSSLYARGAGVRSMQRDWCNRRAIRGAPLGAPKVCARADSSSSGSAAGSQRAGAAGGQLAPSPPSDRRA</sequence>
<evidence type="ECO:0000313" key="3">
    <source>
        <dbReference type="Proteomes" id="UP001189429"/>
    </source>
</evidence>
<gene>
    <name evidence="2" type="ORF">PCOR1329_LOCUS39080</name>
</gene>
<comment type="caution">
    <text evidence="2">The sequence shown here is derived from an EMBL/GenBank/DDBJ whole genome shotgun (WGS) entry which is preliminary data.</text>
</comment>
<feature type="region of interest" description="Disordered" evidence="1">
    <location>
        <begin position="357"/>
        <end position="449"/>
    </location>
</feature>
<keyword evidence="3" id="KW-1185">Reference proteome</keyword>
<evidence type="ECO:0008006" key="4">
    <source>
        <dbReference type="Google" id="ProtNLM"/>
    </source>
</evidence>
<dbReference type="Proteomes" id="UP001189429">
    <property type="component" value="Unassembled WGS sequence"/>
</dbReference>
<feature type="region of interest" description="Disordered" evidence="1">
    <location>
        <begin position="294"/>
        <end position="331"/>
    </location>
</feature>
<evidence type="ECO:0000313" key="2">
    <source>
        <dbReference type="EMBL" id="CAK0845225.1"/>
    </source>
</evidence>